<keyword evidence="4 6" id="KW-1133">Transmembrane helix</keyword>
<feature type="transmembrane region" description="Helical" evidence="6">
    <location>
        <begin position="195"/>
        <end position="220"/>
    </location>
</feature>
<keyword evidence="8" id="KW-1185">Reference proteome</keyword>
<comment type="caution">
    <text evidence="7">The sequence shown here is derived from an EMBL/GenBank/DDBJ whole genome shotgun (WGS) entry which is preliminary data.</text>
</comment>
<feature type="transmembrane region" description="Helical" evidence="6">
    <location>
        <begin position="157"/>
        <end position="175"/>
    </location>
</feature>
<dbReference type="HAMAP" id="MF_00221">
    <property type="entry name" value="NRAMP"/>
    <property type="match status" value="1"/>
</dbReference>
<keyword evidence="5 6" id="KW-0472">Membrane</keyword>
<evidence type="ECO:0000256" key="4">
    <source>
        <dbReference type="ARBA" id="ARBA00022989"/>
    </source>
</evidence>
<dbReference type="PANTHER" id="PTHR11706">
    <property type="entry name" value="SOLUTE CARRIER PROTEIN FAMILY 11 MEMBER"/>
    <property type="match status" value="1"/>
</dbReference>
<evidence type="ECO:0000256" key="1">
    <source>
        <dbReference type="ARBA" id="ARBA00004141"/>
    </source>
</evidence>
<feature type="transmembrane region" description="Helical" evidence="6">
    <location>
        <begin position="282"/>
        <end position="315"/>
    </location>
</feature>
<feature type="transmembrane region" description="Helical" evidence="6">
    <location>
        <begin position="350"/>
        <end position="370"/>
    </location>
</feature>
<dbReference type="InterPro" id="IPR001046">
    <property type="entry name" value="NRAMP_fam"/>
</dbReference>
<evidence type="ECO:0000256" key="6">
    <source>
        <dbReference type="HAMAP-Rule" id="MF_00221"/>
    </source>
</evidence>
<comment type="function">
    <text evidence="6">H(+)-stimulated, divalent metal cation uptake system.</text>
</comment>
<evidence type="ECO:0000256" key="5">
    <source>
        <dbReference type="ARBA" id="ARBA00023136"/>
    </source>
</evidence>
<keyword evidence="6" id="KW-0769">Symport</keyword>
<sequence length="413" mass="42259">MAVTEAVRPKLVSRLRTGSALLGPAFVAAIAYVDPGNVAANISAGARYGYLLVWVIVAANLMAVLVQYLSAKLGLVSGMSLPEALRARLSRPARLAYWLQAEVVAIATDLAEVVGGAIALNLLFDLPLIAGGLITGAVSLTLLAVQDRGGQRTFERVVTGLLAVIAIGFLASLFVEPPSASGTLGGLVPKFDGASSVLIAAAMLGATVMPHAVYLHSGLVRDRHGRADGALRRRLLRATRADVGLAMLLAGAVNLGMLLLAATNLQGQEGVDSIEGAHGAVAVALGPGIALLFAIGLLASGLASTSVGAYAGAMIMQGLLHKRIPLVLRRLVTLIPAVVVLALGTDPSAALVVSQVVLSFGIPFALVPLIRLTADRDLMGADANRRLTTAAASVIAAIIIALNVVLIYLTVTG</sequence>
<reference evidence="7" key="1">
    <citation type="submission" date="2022-06" db="EMBL/GenBank/DDBJ databases">
        <title>Amycolatopsis iheyaensis sp. nov., a new species of the genus Amycolatopsis isolated from soil in Iheya island, Japan.</title>
        <authorList>
            <person name="Ngamcharungchit C."/>
            <person name="Kanto H."/>
            <person name="Take A."/>
            <person name="Intra B."/>
            <person name="Matsumoto A."/>
            <person name="Panbangred W."/>
            <person name="Inahashi Y."/>
        </authorList>
    </citation>
    <scope>NUCLEOTIDE SEQUENCE</scope>
    <source>
        <strain evidence="7">OK19-0408</strain>
    </source>
</reference>
<name>A0A9X2SNB1_9PSEU</name>
<dbReference type="NCBIfam" id="TIGR01197">
    <property type="entry name" value="nramp"/>
    <property type="match status" value="1"/>
</dbReference>
<evidence type="ECO:0000313" key="8">
    <source>
        <dbReference type="Proteomes" id="UP001144096"/>
    </source>
</evidence>
<feature type="transmembrane region" description="Helical" evidence="6">
    <location>
        <begin position="241"/>
        <end position="262"/>
    </location>
</feature>
<evidence type="ECO:0000313" key="7">
    <source>
        <dbReference type="EMBL" id="MCR6486866.1"/>
    </source>
</evidence>
<dbReference type="GO" id="GO:0046872">
    <property type="term" value="F:metal ion binding"/>
    <property type="evidence" value="ECO:0007669"/>
    <property type="project" value="UniProtKB-UniRule"/>
</dbReference>
<keyword evidence="6" id="KW-0406">Ion transport</keyword>
<dbReference type="PANTHER" id="PTHR11706:SF33">
    <property type="entry name" value="NATURAL RESISTANCE-ASSOCIATED MACROPHAGE PROTEIN 2"/>
    <property type="match status" value="1"/>
</dbReference>
<accession>A0A9X2SNB1</accession>
<dbReference type="GO" id="GO:0005886">
    <property type="term" value="C:plasma membrane"/>
    <property type="evidence" value="ECO:0007669"/>
    <property type="project" value="UniProtKB-SubCell"/>
</dbReference>
<dbReference type="Pfam" id="PF01566">
    <property type="entry name" value="Nramp"/>
    <property type="match status" value="1"/>
</dbReference>
<organism evidence="7 8">
    <name type="scientific">Amycolatopsis iheyensis</name>
    <dbReference type="NCBI Taxonomy" id="2945988"/>
    <lineage>
        <taxon>Bacteria</taxon>
        <taxon>Bacillati</taxon>
        <taxon>Actinomycetota</taxon>
        <taxon>Actinomycetes</taxon>
        <taxon>Pseudonocardiales</taxon>
        <taxon>Pseudonocardiaceae</taxon>
        <taxon>Amycolatopsis</taxon>
    </lineage>
</organism>
<dbReference type="RefSeq" id="WP_257923431.1">
    <property type="nucleotide sequence ID" value="NZ_JAMXQV010000016.1"/>
</dbReference>
<feature type="transmembrane region" description="Helical" evidence="6">
    <location>
        <begin position="126"/>
        <end position="145"/>
    </location>
</feature>
<keyword evidence="6" id="KW-1003">Cell membrane</keyword>
<gene>
    <name evidence="6" type="primary">mntH</name>
    <name evidence="7" type="ORF">M8542_28955</name>
</gene>
<keyword evidence="2 6" id="KW-0813">Transport</keyword>
<feature type="transmembrane region" description="Helical" evidence="6">
    <location>
        <begin position="390"/>
        <end position="411"/>
    </location>
</feature>
<dbReference type="NCBIfam" id="NF037982">
    <property type="entry name" value="Nramp_1"/>
    <property type="match status" value="1"/>
</dbReference>
<comment type="similarity">
    <text evidence="6">Belongs to the NRAMP family.</text>
</comment>
<feature type="transmembrane region" description="Helical" evidence="6">
    <location>
        <begin position="48"/>
        <end position="69"/>
    </location>
</feature>
<keyword evidence="3 6" id="KW-0812">Transmembrane</keyword>
<evidence type="ECO:0000256" key="3">
    <source>
        <dbReference type="ARBA" id="ARBA00022692"/>
    </source>
</evidence>
<dbReference type="GO" id="GO:0015086">
    <property type="term" value="F:cadmium ion transmembrane transporter activity"/>
    <property type="evidence" value="ECO:0007669"/>
    <property type="project" value="TreeGrafter"/>
</dbReference>
<protein>
    <recommendedName>
        <fullName evidence="6">Divalent metal cation transporter MntH</fullName>
    </recommendedName>
</protein>
<dbReference type="GO" id="GO:0034755">
    <property type="term" value="P:iron ion transmembrane transport"/>
    <property type="evidence" value="ECO:0007669"/>
    <property type="project" value="TreeGrafter"/>
</dbReference>
<dbReference type="AlphaFoldDB" id="A0A9X2SNB1"/>
<proteinExistence type="inferred from homology"/>
<comment type="subcellular location">
    <subcellularLocation>
        <location evidence="6">Cell membrane</location>
        <topology evidence="6">Multi-pass membrane protein</topology>
    </subcellularLocation>
    <subcellularLocation>
        <location evidence="1">Membrane</location>
        <topology evidence="1">Multi-pass membrane protein</topology>
    </subcellularLocation>
</comment>
<evidence type="ECO:0000256" key="2">
    <source>
        <dbReference type="ARBA" id="ARBA00022448"/>
    </source>
</evidence>
<dbReference type="EMBL" id="JAMXQV010000016">
    <property type="protein sequence ID" value="MCR6486866.1"/>
    <property type="molecule type" value="Genomic_DNA"/>
</dbReference>
<feature type="transmembrane region" description="Helical" evidence="6">
    <location>
        <begin position="21"/>
        <end position="42"/>
    </location>
</feature>
<dbReference type="GO" id="GO:0015293">
    <property type="term" value="F:symporter activity"/>
    <property type="evidence" value="ECO:0007669"/>
    <property type="project" value="UniProtKB-UniRule"/>
</dbReference>
<dbReference type="Proteomes" id="UP001144096">
    <property type="component" value="Unassembled WGS sequence"/>
</dbReference>
<dbReference type="NCBIfam" id="NF001923">
    <property type="entry name" value="PRK00701.1"/>
    <property type="match status" value="1"/>
</dbReference>
<feature type="transmembrane region" description="Helical" evidence="6">
    <location>
        <begin position="327"/>
        <end position="344"/>
    </location>
</feature>
<dbReference type="PRINTS" id="PR00447">
    <property type="entry name" value="NATRESASSCMP"/>
</dbReference>
<dbReference type="GO" id="GO:0005384">
    <property type="term" value="F:manganese ion transmembrane transporter activity"/>
    <property type="evidence" value="ECO:0007669"/>
    <property type="project" value="TreeGrafter"/>
</dbReference>